<evidence type="ECO:0000313" key="2">
    <source>
        <dbReference type="EMBL" id="GAA0430164.1"/>
    </source>
</evidence>
<feature type="compositionally biased region" description="Basic and acidic residues" evidence="1">
    <location>
        <begin position="132"/>
        <end position="142"/>
    </location>
</feature>
<evidence type="ECO:0000313" key="3">
    <source>
        <dbReference type="Proteomes" id="UP001500879"/>
    </source>
</evidence>
<name>A0ABN0Z2K4_9ACTN</name>
<proteinExistence type="predicted"/>
<reference evidence="2 3" key="1">
    <citation type="journal article" date="2019" name="Int. J. Syst. Evol. Microbiol.">
        <title>The Global Catalogue of Microorganisms (GCM) 10K type strain sequencing project: providing services to taxonomists for standard genome sequencing and annotation.</title>
        <authorList>
            <consortium name="The Broad Institute Genomics Platform"/>
            <consortium name="The Broad Institute Genome Sequencing Center for Infectious Disease"/>
            <person name="Wu L."/>
            <person name="Ma J."/>
        </authorList>
    </citation>
    <scope>NUCLEOTIDE SEQUENCE [LARGE SCALE GENOMIC DNA]</scope>
    <source>
        <strain evidence="2 3">JCM 4788</strain>
    </source>
</reference>
<organism evidence="2 3">
    <name type="scientific">Streptomyces luteireticuli</name>
    <dbReference type="NCBI Taxonomy" id="173858"/>
    <lineage>
        <taxon>Bacteria</taxon>
        <taxon>Bacillati</taxon>
        <taxon>Actinomycetota</taxon>
        <taxon>Actinomycetes</taxon>
        <taxon>Kitasatosporales</taxon>
        <taxon>Streptomycetaceae</taxon>
        <taxon>Streptomyces</taxon>
    </lineage>
</organism>
<feature type="region of interest" description="Disordered" evidence="1">
    <location>
        <begin position="170"/>
        <end position="192"/>
    </location>
</feature>
<feature type="compositionally biased region" description="Basic and acidic residues" evidence="1">
    <location>
        <begin position="170"/>
        <end position="191"/>
    </location>
</feature>
<dbReference type="EMBL" id="BAAABX010000063">
    <property type="protein sequence ID" value="GAA0430164.1"/>
    <property type="molecule type" value="Genomic_DNA"/>
</dbReference>
<dbReference type="RefSeq" id="WP_344031077.1">
    <property type="nucleotide sequence ID" value="NZ_BAAABX010000063.1"/>
</dbReference>
<accession>A0ABN0Z2K4</accession>
<protein>
    <submittedName>
        <fullName evidence="2">Uncharacterized protein</fullName>
    </submittedName>
</protein>
<feature type="region of interest" description="Disordered" evidence="1">
    <location>
        <begin position="116"/>
        <end position="142"/>
    </location>
</feature>
<gene>
    <name evidence="2" type="ORF">GCM10010357_59810</name>
</gene>
<dbReference type="Proteomes" id="UP001500879">
    <property type="component" value="Unassembled WGS sequence"/>
</dbReference>
<comment type="caution">
    <text evidence="2">The sequence shown here is derived from an EMBL/GenBank/DDBJ whole genome shotgun (WGS) entry which is preliminary data.</text>
</comment>
<sequence>MSGTDDDKNSPAKTGNFTLDTLPYFGEFKKGEYDPLKKKVNDLSVTVNGLSIGVDSAKLAFGGVAGGATLMKADFTGFKVDEKGVSFMGNQLHTWPWARDKKTRLEERAIKSGDSLEQLRRQSELSTARARSKPESTARRLKAEEDRKAFENAYLKARDIQRKLDQIKKDAAKKKEDAEKNLKSAKDRLHETAQTLAKVRRAARELGHELA</sequence>
<keyword evidence="3" id="KW-1185">Reference proteome</keyword>
<evidence type="ECO:0000256" key="1">
    <source>
        <dbReference type="SAM" id="MobiDB-lite"/>
    </source>
</evidence>